<feature type="region of interest" description="Disordered" evidence="1">
    <location>
        <begin position="126"/>
        <end position="160"/>
    </location>
</feature>
<gene>
    <name evidence="3" type="ORF">NZH93_14540</name>
</gene>
<dbReference type="EMBL" id="JANYMP010000006">
    <property type="protein sequence ID" value="MCS7478077.1"/>
    <property type="molecule type" value="Genomic_DNA"/>
</dbReference>
<reference evidence="3" key="1">
    <citation type="submission" date="2022-08" db="EMBL/GenBank/DDBJ databases">
        <authorList>
            <person name="Tistechok S."/>
            <person name="Samborskyy M."/>
            <person name="Roman I."/>
        </authorList>
    </citation>
    <scope>NUCLEOTIDE SEQUENCE</scope>
    <source>
        <strain evidence="3">DSM 103496</strain>
    </source>
</reference>
<evidence type="ECO:0000313" key="4">
    <source>
        <dbReference type="Proteomes" id="UP001141259"/>
    </source>
</evidence>
<sequence>MTERKPTDMTFESWVDRQIREATDRGEFDNLPGTGKPLPGAQGPVEEQWWLKDYLRREDLPSDALLPTPLLLRKEVDALPDTVRTLKTEAEVRALVADLNHRIVNWLRFGDGPRVPLGPVNADKTVDRWRTENQRTPTPAQPAKPESPPRTHWWHRWTRR</sequence>
<evidence type="ECO:0000313" key="3">
    <source>
        <dbReference type="EMBL" id="MCS7478077.1"/>
    </source>
</evidence>
<dbReference type="AlphaFoldDB" id="A0A9X2VK94"/>
<feature type="region of interest" description="Disordered" evidence="1">
    <location>
        <begin position="24"/>
        <end position="43"/>
    </location>
</feature>
<proteinExistence type="predicted"/>
<name>A0A9X2VK94_9PSEU</name>
<feature type="domain" description="DnaJ homologue subfamily C member 28 conserved" evidence="2">
    <location>
        <begin position="14"/>
        <end position="84"/>
    </location>
</feature>
<organism evidence="3 4">
    <name type="scientific">Umezawaea endophytica</name>
    <dbReference type="NCBI Taxonomy" id="1654476"/>
    <lineage>
        <taxon>Bacteria</taxon>
        <taxon>Bacillati</taxon>
        <taxon>Actinomycetota</taxon>
        <taxon>Actinomycetes</taxon>
        <taxon>Pseudonocardiales</taxon>
        <taxon>Pseudonocardiaceae</taxon>
        <taxon>Umezawaea</taxon>
    </lineage>
</organism>
<dbReference type="RefSeq" id="WP_259623591.1">
    <property type="nucleotide sequence ID" value="NZ_JANYMP010000006.1"/>
</dbReference>
<accession>A0A9X2VK94</accession>
<keyword evidence="4" id="KW-1185">Reference proteome</keyword>
<dbReference type="Pfam" id="PF09350">
    <property type="entry name" value="DJC28_CD"/>
    <property type="match status" value="1"/>
</dbReference>
<feature type="compositionally biased region" description="Pro residues" evidence="1">
    <location>
        <begin position="139"/>
        <end position="148"/>
    </location>
</feature>
<evidence type="ECO:0000256" key="1">
    <source>
        <dbReference type="SAM" id="MobiDB-lite"/>
    </source>
</evidence>
<comment type="caution">
    <text evidence="3">The sequence shown here is derived from an EMBL/GenBank/DDBJ whole genome shotgun (WGS) entry which is preliminary data.</text>
</comment>
<evidence type="ECO:0000259" key="2">
    <source>
        <dbReference type="Pfam" id="PF09350"/>
    </source>
</evidence>
<protein>
    <submittedName>
        <fullName evidence="3">DUF1992 domain-containing protein</fullName>
    </submittedName>
</protein>
<dbReference type="Proteomes" id="UP001141259">
    <property type="component" value="Unassembled WGS sequence"/>
</dbReference>
<dbReference type="InterPro" id="IPR018961">
    <property type="entry name" value="DnaJ_homolog_subfam-C_membr-28"/>
</dbReference>